<proteinExistence type="predicted"/>
<dbReference type="GeneID" id="36400781"/>
<dbReference type="AlphaFoldDB" id="A0A0P1AB68"/>
<accession>A0A0P1AB68</accession>
<evidence type="ECO:0000313" key="1">
    <source>
        <dbReference type="EMBL" id="CEG37666.1"/>
    </source>
</evidence>
<name>A0A0P1AB68_PLAHL</name>
<protein>
    <submittedName>
        <fullName evidence="1">Uncharacterized protein</fullName>
    </submittedName>
</protein>
<dbReference type="EMBL" id="CCYD01000290">
    <property type="protein sequence ID" value="CEG37666.1"/>
    <property type="molecule type" value="Genomic_DNA"/>
</dbReference>
<evidence type="ECO:0000313" key="2">
    <source>
        <dbReference type="Proteomes" id="UP000054928"/>
    </source>
</evidence>
<keyword evidence="2" id="KW-1185">Reference proteome</keyword>
<dbReference type="Proteomes" id="UP000054928">
    <property type="component" value="Unassembled WGS sequence"/>
</dbReference>
<dbReference type="RefSeq" id="XP_024574035.1">
    <property type="nucleotide sequence ID" value="XM_024723016.1"/>
</dbReference>
<sequence>MVKIHKPSDFQAKATESCPCAARTLNQCVKPSLSLTFCFDPVVLKKHNIWKRSNLFGKLNHKKHDTTITETLSATVFQVLEVYAEADWKNTGPL</sequence>
<organism evidence="1 2">
    <name type="scientific">Plasmopara halstedii</name>
    <name type="common">Downy mildew of sunflower</name>
    <dbReference type="NCBI Taxonomy" id="4781"/>
    <lineage>
        <taxon>Eukaryota</taxon>
        <taxon>Sar</taxon>
        <taxon>Stramenopiles</taxon>
        <taxon>Oomycota</taxon>
        <taxon>Peronosporomycetes</taxon>
        <taxon>Peronosporales</taxon>
        <taxon>Peronosporaceae</taxon>
        <taxon>Plasmopara</taxon>
    </lineage>
</organism>
<reference evidence="2" key="1">
    <citation type="submission" date="2014-09" db="EMBL/GenBank/DDBJ databases">
        <authorList>
            <person name="Sharma Rahul"/>
            <person name="Thines Marco"/>
        </authorList>
    </citation>
    <scope>NUCLEOTIDE SEQUENCE [LARGE SCALE GENOMIC DNA]</scope>
</reference>